<dbReference type="InterPro" id="IPR017938">
    <property type="entry name" value="Riboflavin_synthase-like_b-brl"/>
</dbReference>
<dbReference type="NCBIfam" id="NF006767">
    <property type="entry name" value="PRK09289.1"/>
    <property type="match status" value="1"/>
</dbReference>
<gene>
    <name evidence="10" type="ORF">METZ01_LOCUS93294</name>
</gene>
<dbReference type="GO" id="GO:0009231">
    <property type="term" value="P:riboflavin biosynthetic process"/>
    <property type="evidence" value="ECO:0007669"/>
    <property type="project" value="UniProtKB-KW"/>
</dbReference>
<dbReference type="Gene3D" id="2.40.30.20">
    <property type="match status" value="2"/>
</dbReference>
<dbReference type="PANTHER" id="PTHR21098">
    <property type="entry name" value="RIBOFLAVIN SYNTHASE ALPHA CHAIN"/>
    <property type="match status" value="1"/>
</dbReference>
<dbReference type="Pfam" id="PF00677">
    <property type="entry name" value="Lum_binding"/>
    <property type="match status" value="2"/>
</dbReference>
<keyword evidence="7" id="KW-0808">Transferase</keyword>
<evidence type="ECO:0000256" key="7">
    <source>
        <dbReference type="ARBA" id="ARBA00022679"/>
    </source>
</evidence>
<name>A0A381VJG3_9ZZZZ</name>
<dbReference type="PROSITE" id="PS51177">
    <property type="entry name" value="LUMAZINE_BIND"/>
    <property type="match status" value="2"/>
</dbReference>
<evidence type="ECO:0000256" key="4">
    <source>
        <dbReference type="ARBA" id="ARBA00012827"/>
    </source>
</evidence>
<evidence type="ECO:0000256" key="8">
    <source>
        <dbReference type="ARBA" id="ARBA00022737"/>
    </source>
</evidence>
<dbReference type="InterPro" id="IPR026017">
    <property type="entry name" value="Lumazine-bd_dom"/>
</dbReference>
<dbReference type="EC" id="2.5.1.9" evidence="4"/>
<comment type="function">
    <text evidence="2">Catalyzes the dismutation of two molecules of 6,7-dimethyl-8-ribityllumazine, resulting in the formation of riboflavin and 5-amino-6-(D-ribitylamino)uracil.</text>
</comment>
<keyword evidence="8" id="KW-0677">Repeat</keyword>
<evidence type="ECO:0000256" key="5">
    <source>
        <dbReference type="ARBA" id="ARBA00013950"/>
    </source>
</evidence>
<dbReference type="SUPFAM" id="SSF63380">
    <property type="entry name" value="Riboflavin synthase domain-like"/>
    <property type="match status" value="2"/>
</dbReference>
<dbReference type="EMBL" id="UINC01009000">
    <property type="protein sequence ID" value="SVA40440.1"/>
    <property type="molecule type" value="Genomic_DNA"/>
</dbReference>
<evidence type="ECO:0000259" key="9">
    <source>
        <dbReference type="PROSITE" id="PS51177"/>
    </source>
</evidence>
<dbReference type="PANTHER" id="PTHR21098:SF12">
    <property type="entry name" value="RIBOFLAVIN SYNTHASE"/>
    <property type="match status" value="1"/>
</dbReference>
<comment type="catalytic activity">
    <reaction evidence="1">
        <text>2 6,7-dimethyl-8-(1-D-ribityl)lumazine + H(+) = 5-amino-6-(D-ribitylamino)uracil + riboflavin</text>
        <dbReference type="Rhea" id="RHEA:20772"/>
        <dbReference type="ChEBI" id="CHEBI:15378"/>
        <dbReference type="ChEBI" id="CHEBI:15934"/>
        <dbReference type="ChEBI" id="CHEBI:57986"/>
        <dbReference type="ChEBI" id="CHEBI:58201"/>
        <dbReference type="EC" id="2.5.1.9"/>
    </reaction>
</comment>
<evidence type="ECO:0000256" key="1">
    <source>
        <dbReference type="ARBA" id="ARBA00000968"/>
    </source>
</evidence>
<evidence type="ECO:0000313" key="10">
    <source>
        <dbReference type="EMBL" id="SVA40440.1"/>
    </source>
</evidence>
<dbReference type="InterPro" id="IPR001783">
    <property type="entry name" value="Lumazine-bd"/>
</dbReference>
<reference evidence="10" key="1">
    <citation type="submission" date="2018-05" db="EMBL/GenBank/DDBJ databases">
        <authorList>
            <person name="Lanie J.A."/>
            <person name="Ng W.-L."/>
            <person name="Kazmierczak K.M."/>
            <person name="Andrzejewski T.M."/>
            <person name="Davidsen T.M."/>
            <person name="Wayne K.J."/>
            <person name="Tettelin H."/>
            <person name="Glass J.I."/>
            <person name="Rusch D."/>
            <person name="Podicherti R."/>
            <person name="Tsui H.-C.T."/>
            <person name="Winkler M.E."/>
        </authorList>
    </citation>
    <scope>NUCLEOTIDE SEQUENCE</scope>
</reference>
<accession>A0A381VJG3</accession>
<feature type="non-terminal residue" evidence="10">
    <location>
        <position position="1"/>
    </location>
</feature>
<dbReference type="AlphaFoldDB" id="A0A381VJG3"/>
<feature type="domain" description="Lumazine-binding" evidence="9">
    <location>
        <begin position="1"/>
        <end position="92"/>
    </location>
</feature>
<dbReference type="CDD" id="cd00402">
    <property type="entry name" value="Riboflavin_synthase_like"/>
    <property type="match status" value="1"/>
</dbReference>
<comment type="pathway">
    <text evidence="3">Cofactor biosynthesis; riboflavin biosynthesis; riboflavin from 2-hydroxy-3-oxobutyl phosphate and 5-amino-6-(D-ribitylamino)uracil: step 2/2.</text>
</comment>
<evidence type="ECO:0000256" key="3">
    <source>
        <dbReference type="ARBA" id="ARBA00004887"/>
    </source>
</evidence>
<dbReference type="InterPro" id="IPR023366">
    <property type="entry name" value="ATP_synth_asu-like_sf"/>
</dbReference>
<sequence>VEARGEVALMTRQGGDLCLGLYASVLEKEVVRVGESISVNGACLTVVKQDGARFDFDISLETLDRTNLGALEIGDLVNLERAMIYNDRYSGHLVSGHVDGIATLVDRRAAARSECMIFRCKRTLAQLFAEKGSVALDGVSLTINKVSDSTSAVDIEVNIVPHTLTVTTLGSLESGDSVHVEVDLVARYLKRLWDCQR</sequence>
<keyword evidence="6" id="KW-0686">Riboflavin biosynthesis</keyword>
<dbReference type="GO" id="GO:0004746">
    <property type="term" value="F:riboflavin synthase activity"/>
    <property type="evidence" value="ECO:0007669"/>
    <property type="project" value="UniProtKB-EC"/>
</dbReference>
<dbReference type="PIRSF" id="PIRSF000498">
    <property type="entry name" value="Riboflavin_syn_A"/>
    <property type="match status" value="1"/>
</dbReference>
<organism evidence="10">
    <name type="scientific">marine metagenome</name>
    <dbReference type="NCBI Taxonomy" id="408172"/>
    <lineage>
        <taxon>unclassified sequences</taxon>
        <taxon>metagenomes</taxon>
        <taxon>ecological metagenomes</taxon>
    </lineage>
</organism>
<protein>
    <recommendedName>
        <fullName evidence="5">Riboflavin synthase</fullName>
        <ecNumber evidence="4">2.5.1.9</ecNumber>
    </recommendedName>
</protein>
<proteinExistence type="predicted"/>
<evidence type="ECO:0000256" key="6">
    <source>
        <dbReference type="ARBA" id="ARBA00022619"/>
    </source>
</evidence>
<feature type="domain" description="Lumazine-binding" evidence="9">
    <location>
        <begin position="93"/>
        <end position="193"/>
    </location>
</feature>
<evidence type="ECO:0000256" key="2">
    <source>
        <dbReference type="ARBA" id="ARBA00002803"/>
    </source>
</evidence>